<organism evidence="2 3">
    <name type="scientific">Polaromonas aquatica</name>
    <dbReference type="NCBI Taxonomy" id="332657"/>
    <lineage>
        <taxon>Bacteria</taxon>
        <taxon>Pseudomonadati</taxon>
        <taxon>Pseudomonadota</taxon>
        <taxon>Betaproteobacteria</taxon>
        <taxon>Burkholderiales</taxon>
        <taxon>Comamonadaceae</taxon>
        <taxon>Polaromonas</taxon>
    </lineage>
</organism>
<proteinExistence type="predicted"/>
<dbReference type="PANTHER" id="PTHR11365:SF23">
    <property type="entry name" value="HYPOTHETICAL 5-OXOPROLINASE (EUROFUNG)-RELATED"/>
    <property type="match status" value="1"/>
</dbReference>
<comment type="caution">
    <text evidence="2">The sequence shown here is derived from an EMBL/GenBank/DDBJ whole genome shotgun (WGS) entry which is preliminary data.</text>
</comment>
<dbReference type="PANTHER" id="PTHR11365">
    <property type="entry name" value="5-OXOPROLINASE RELATED"/>
    <property type="match status" value="1"/>
</dbReference>
<dbReference type="InterPro" id="IPR045079">
    <property type="entry name" value="Oxoprolinase-like"/>
</dbReference>
<name>A0ABW1U2B5_9BURK</name>
<dbReference type="Proteomes" id="UP001596270">
    <property type="component" value="Unassembled WGS sequence"/>
</dbReference>
<evidence type="ECO:0000259" key="1">
    <source>
        <dbReference type="Pfam" id="PF02538"/>
    </source>
</evidence>
<sequence>MTEPTITTRISNAASAANAAAVDAVTVEIIRNGLFAVTEEMKTNLTRTAYNLIIYEALDFTVGLFTVEGDTVSIGLGLPMFIRGMSETVKAKIRHFGLENIHPGDILVTNDAYTTGSHLNHFTFTMPVFHEGQLIAFTCCMAHWLDVGGTLGNVTTDIYSEGIQIPIVKYRKAGVVNQDLVDIIAMNVRLADRAMGDLRAQITAITTGERRFSELVQRYGWPAVQGSIVQIMDHSEAVARANTLSIPDGTYEAESFMDDDGLDIGQRIPIKVKVIVKDDEMTIDLSDVSRQVRGFYNSGFTTGIACAQVAYKCLTTPTDYPVNDGSFRPLKVIMPMGTVVSAERPFPMRVWMTIPMTVIDTIFKALALAIPDRSIAAHHADLVFPNIHGISPEDGRLFIVGIGPLGGGWGAKSKEDGVSVTVCINDGDTHNSPTEQLESKYPVLVESYSIREDSSGAGRQRGGLGAEMVVQALSPFSVTTRIDRVHCKPWGLEGGGEAAGNGIAIRRKGEWDSSMPNAKIFNARLARGDAYKMQSGGGGGFGLATERDVKLVADDVREGYVSAEVANRVYGVAFTSEGDVDGAATARLRKALQAR</sequence>
<reference evidence="3" key="1">
    <citation type="journal article" date="2019" name="Int. J. Syst. Evol. Microbiol.">
        <title>The Global Catalogue of Microorganisms (GCM) 10K type strain sequencing project: providing services to taxonomists for standard genome sequencing and annotation.</title>
        <authorList>
            <consortium name="The Broad Institute Genomics Platform"/>
            <consortium name="The Broad Institute Genome Sequencing Center for Infectious Disease"/>
            <person name="Wu L."/>
            <person name="Ma J."/>
        </authorList>
    </citation>
    <scope>NUCLEOTIDE SEQUENCE [LARGE SCALE GENOMIC DNA]</scope>
    <source>
        <strain evidence="3">CCUG 39402</strain>
    </source>
</reference>
<dbReference type="InterPro" id="IPR003692">
    <property type="entry name" value="Hydantoinase_B"/>
</dbReference>
<gene>
    <name evidence="2" type="ORF">ACFQND_16690</name>
</gene>
<evidence type="ECO:0000313" key="3">
    <source>
        <dbReference type="Proteomes" id="UP001596270"/>
    </source>
</evidence>
<protein>
    <submittedName>
        <fullName evidence="2">Hydantoinase B/oxoprolinase family protein</fullName>
    </submittedName>
</protein>
<keyword evidence="3" id="KW-1185">Reference proteome</keyword>
<accession>A0ABW1U2B5</accession>
<dbReference type="RefSeq" id="WP_371439182.1">
    <property type="nucleotide sequence ID" value="NZ_JBHSRS010000080.1"/>
</dbReference>
<evidence type="ECO:0000313" key="2">
    <source>
        <dbReference type="EMBL" id="MFC6282861.1"/>
    </source>
</evidence>
<dbReference type="Pfam" id="PF02538">
    <property type="entry name" value="Hydantoinase_B"/>
    <property type="match status" value="1"/>
</dbReference>
<feature type="domain" description="Hydantoinase B/oxoprolinase" evidence="1">
    <location>
        <begin position="23"/>
        <end position="542"/>
    </location>
</feature>
<dbReference type="EMBL" id="JBHSRS010000080">
    <property type="protein sequence ID" value="MFC6282861.1"/>
    <property type="molecule type" value="Genomic_DNA"/>
</dbReference>